<dbReference type="Pfam" id="PF16064">
    <property type="entry name" value="DUF4806"/>
    <property type="match status" value="1"/>
</dbReference>
<reference evidence="4 5" key="2">
    <citation type="journal article" date="2004" name="Trends Parasitol.">
        <title>The Anopheles gambiae genome: an update.</title>
        <authorList>
            <person name="Mongin E."/>
            <person name="Louis C."/>
            <person name="Holt R.A."/>
            <person name="Birney E."/>
            <person name="Collins F.H."/>
        </authorList>
    </citation>
    <scope>NUCLEOTIDE SEQUENCE [LARGE SCALE GENOMIC DNA]</scope>
    <source>
        <strain evidence="4 5">PEST</strain>
    </source>
</reference>
<dbReference type="GO" id="GO:0005634">
    <property type="term" value="C:nucleus"/>
    <property type="evidence" value="ECO:0007669"/>
    <property type="project" value="InterPro"/>
</dbReference>
<dbReference type="AlphaFoldDB" id="A0A453YZT1"/>
<dbReference type="InParanoid" id="A0A453YZT1"/>
<sequence length="801" mass="91894">MHKMNDTNSDPVGGLVPPPLVPLPNCHARAKQVQARLLNEIPIPTSYIANCRLCLGTQFGNKCTTIIDEPLIFMMKQVFPIVIANQIGLPMNVCTECVKTVETFYMFSSQVLANQNKLLATLPNVIRPVQNNDGVECRENPVSTQEPQENDLREESEAPIDTDLLIKIEKDDEQEGSDPLATTEDIVFDVIDEIPDFKLEEEAIDLFELNSDAGMDPLLKETTNPLEINPDAGINLQLEVKEEMITDPSPDSVTDSETLVQDSLVKEKPRKKRKPNVSLGSRVFNRPLNFCPVHSIWFELKQISNEPELIELNRRLKDHVFMEQLINCLQHTTEESISVHLMNKSMGILFDVDFLASCDWRDREEKYLCNTIRKFTSCSIVGVPEGQKMAAYKIQSFFTLKIQLARRRAQESLEGEFQSDELPSEDQAQAILRDLVSKNGEETARQTEDSASTHRSEKRRRMYPSVREVLIHPKRNCCSLKLKQIRSLPELIEFNRRLEDEEFMKQVIKYLQYEAKEPRPDLLMNKSLDMLMDRHFFITCSWRAEDGMKSLQNHSKFLELFSRLGASQGTKLPLFKIRGYFQLRLTYRKRRAKAFDSSRGIVDEVKEMDESDAELHEEDMQYQIEGGPPSGTIEESVEQAQDTCFREKPKKRGKTSKAPMRSVRFDSGASCCTLELKQITSAPEIEAFNERLKDDEFREQVISYIQFETGETRPDLLMNKSLDILFDKHFLTGVGWTGQRGKIAFRHNSNILELFKRLGASNGVNASSEQVRRFFERKFFKAKQRVNCPTFIRSLGSKGVE</sequence>
<dbReference type="InterPro" id="IPR012934">
    <property type="entry name" value="Znf_AD"/>
</dbReference>
<feature type="region of interest" description="Disordered" evidence="2">
    <location>
        <begin position="133"/>
        <end position="161"/>
    </location>
</feature>
<keyword evidence="1" id="KW-0863">Zinc-finger</keyword>
<dbReference type="EnsemblMetazoa" id="AGAP029373-RA">
    <property type="protein sequence ID" value="AGAP029373-PA"/>
    <property type="gene ID" value="AGAP029373"/>
</dbReference>
<dbReference type="InterPro" id="IPR032071">
    <property type="entry name" value="DUF4806"/>
</dbReference>
<feature type="region of interest" description="Disordered" evidence="2">
    <location>
        <begin position="439"/>
        <end position="461"/>
    </location>
</feature>
<evidence type="ECO:0000313" key="4">
    <source>
        <dbReference type="EnsemblMetazoa" id="AGAP029373-PA"/>
    </source>
</evidence>
<feature type="domain" description="ZAD" evidence="3">
    <location>
        <begin position="49"/>
        <end position="121"/>
    </location>
</feature>
<keyword evidence="1" id="KW-0862">Zinc</keyword>
<dbReference type="SUPFAM" id="SSF57716">
    <property type="entry name" value="Glucocorticoid receptor-like (DNA-binding domain)"/>
    <property type="match status" value="1"/>
</dbReference>
<name>A0A453YZT1_ANOGA</name>
<organism evidence="4 5">
    <name type="scientific">Anopheles gambiae</name>
    <name type="common">African malaria mosquito</name>
    <dbReference type="NCBI Taxonomy" id="7165"/>
    <lineage>
        <taxon>Eukaryota</taxon>
        <taxon>Metazoa</taxon>
        <taxon>Ecdysozoa</taxon>
        <taxon>Arthropoda</taxon>
        <taxon>Hexapoda</taxon>
        <taxon>Insecta</taxon>
        <taxon>Pterygota</taxon>
        <taxon>Neoptera</taxon>
        <taxon>Endopterygota</taxon>
        <taxon>Diptera</taxon>
        <taxon>Nematocera</taxon>
        <taxon>Culicoidea</taxon>
        <taxon>Culicidae</taxon>
        <taxon>Anophelinae</taxon>
        <taxon>Anopheles</taxon>
    </lineage>
</organism>
<evidence type="ECO:0000256" key="2">
    <source>
        <dbReference type="SAM" id="MobiDB-lite"/>
    </source>
</evidence>
<dbReference type="VEuPathDB" id="VectorBase:AGAMI1_005925"/>
<dbReference type="Gene3D" id="3.40.1800.20">
    <property type="match status" value="1"/>
</dbReference>
<feature type="binding site" evidence="1">
    <location>
        <position position="94"/>
    </location>
    <ligand>
        <name>Zn(2+)</name>
        <dbReference type="ChEBI" id="CHEBI:29105"/>
    </ligand>
</feature>
<reference evidence="4 5" key="1">
    <citation type="journal article" date="2002" name="Science">
        <title>The genome sequence of the malaria mosquito Anopheles gambiae.</title>
        <authorList>
            <person name="Holt R.A."/>
            <person name="Subramanian G.M."/>
            <person name="Halpern A."/>
            <person name="Sutton G.G."/>
            <person name="Charlab R."/>
            <person name="Nusskern D.R."/>
            <person name="Wincker P."/>
            <person name="Clark A.G."/>
            <person name="Ribeiro J.M."/>
            <person name="Wides R."/>
            <person name="Salzberg S.L."/>
            <person name="Loftus B."/>
            <person name="Yandell M."/>
            <person name="Majoros W.H."/>
            <person name="Rusch D.B."/>
            <person name="Lai Z."/>
            <person name="Kraft C.L."/>
            <person name="Abril J.F."/>
            <person name="Anthouard V."/>
            <person name="Arensburger P."/>
            <person name="Atkinson P.W."/>
            <person name="Baden H."/>
            <person name="de Berardinis V."/>
            <person name="Baldwin D."/>
            <person name="Benes V."/>
            <person name="Biedler J."/>
            <person name="Blass C."/>
            <person name="Bolanos R."/>
            <person name="Boscus D."/>
            <person name="Barnstead M."/>
            <person name="Cai S."/>
            <person name="Center A."/>
            <person name="Chaturverdi K."/>
            <person name="Christophides G.K."/>
            <person name="Chrystal M.A."/>
            <person name="Clamp M."/>
            <person name="Cravchik A."/>
            <person name="Curwen V."/>
            <person name="Dana A."/>
            <person name="Delcher A."/>
            <person name="Dew I."/>
            <person name="Evans C.A."/>
            <person name="Flanigan M."/>
            <person name="Grundschober-Freimoser A."/>
            <person name="Friedli L."/>
            <person name="Gu Z."/>
            <person name="Guan P."/>
            <person name="Guigo R."/>
            <person name="Hillenmeyer M.E."/>
            <person name="Hladun S.L."/>
            <person name="Hogan J.R."/>
            <person name="Hong Y.S."/>
            <person name="Hoover J."/>
            <person name="Jaillon O."/>
            <person name="Ke Z."/>
            <person name="Kodira C."/>
            <person name="Kokoza E."/>
            <person name="Koutsos A."/>
            <person name="Letunic I."/>
            <person name="Levitsky A."/>
            <person name="Liang Y."/>
            <person name="Lin J.J."/>
            <person name="Lobo N.F."/>
            <person name="Lopez J.R."/>
            <person name="Malek J.A."/>
            <person name="McIntosh T.C."/>
            <person name="Meister S."/>
            <person name="Miller J."/>
            <person name="Mobarry C."/>
            <person name="Mongin E."/>
            <person name="Murphy S.D."/>
            <person name="O'Brochta D.A."/>
            <person name="Pfannkoch C."/>
            <person name="Qi R."/>
            <person name="Regier M.A."/>
            <person name="Remington K."/>
            <person name="Shao H."/>
            <person name="Sharakhova M.V."/>
            <person name="Sitter C.D."/>
            <person name="Shetty J."/>
            <person name="Smith T.J."/>
            <person name="Strong R."/>
            <person name="Sun J."/>
            <person name="Thomasova D."/>
            <person name="Ton L.Q."/>
            <person name="Topalis P."/>
            <person name="Tu Z."/>
            <person name="Unger M.F."/>
            <person name="Walenz B."/>
            <person name="Wang A."/>
            <person name="Wang J."/>
            <person name="Wang M."/>
            <person name="Wang X."/>
            <person name="Woodford K.J."/>
            <person name="Wortman J.R."/>
            <person name="Wu M."/>
            <person name="Yao A."/>
            <person name="Zdobnov E.M."/>
            <person name="Zhang H."/>
            <person name="Zhao Q."/>
            <person name="Zhao S."/>
            <person name="Zhu S.C."/>
            <person name="Zhimulev I."/>
            <person name="Coluzzi M."/>
            <person name="della Torre A."/>
            <person name="Roth C.W."/>
            <person name="Louis C."/>
            <person name="Kalush F."/>
            <person name="Mural R.J."/>
            <person name="Myers E.W."/>
            <person name="Adams M.D."/>
            <person name="Smith H.O."/>
            <person name="Broder S."/>
            <person name="Gardner M.J."/>
            <person name="Fraser C.M."/>
            <person name="Birney E."/>
            <person name="Bork P."/>
            <person name="Brey P.T."/>
            <person name="Venter J.C."/>
            <person name="Weissenbach J."/>
            <person name="Kafatos F.C."/>
            <person name="Collins F.H."/>
            <person name="Hoffman S.L."/>
        </authorList>
    </citation>
    <scope>NUCLEOTIDE SEQUENCE [LARGE SCALE GENOMIC DNA]</scope>
    <source>
        <strain evidence="4 5">PEST</strain>
    </source>
</reference>
<dbReference type="EMBL" id="AAAB01008807">
    <property type="status" value="NOT_ANNOTATED_CDS"/>
    <property type="molecule type" value="Genomic_DNA"/>
</dbReference>
<dbReference type="Pfam" id="PF07776">
    <property type="entry name" value="zf-AD"/>
    <property type="match status" value="1"/>
</dbReference>
<accession>A0A453YZT1</accession>
<feature type="binding site" evidence="1">
    <location>
        <position position="51"/>
    </location>
    <ligand>
        <name>Zn(2+)</name>
        <dbReference type="ChEBI" id="CHEBI:29105"/>
    </ligand>
</feature>
<dbReference type="VEuPathDB" id="VectorBase:AGAP029373"/>
<evidence type="ECO:0000259" key="3">
    <source>
        <dbReference type="PROSITE" id="PS51915"/>
    </source>
</evidence>
<feature type="compositionally biased region" description="Basic and acidic residues" evidence="2">
    <location>
        <begin position="439"/>
        <end position="455"/>
    </location>
</feature>
<evidence type="ECO:0000256" key="1">
    <source>
        <dbReference type="PROSITE-ProRule" id="PRU01263"/>
    </source>
</evidence>
<feature type="binding site" evidence="1">
    <location>
        <position position="54"/>
    </location>
    <ligand>
        <name>Zn(2+)</name>
        <dbReference type="ChEBI" id="CHEBI:29105"/>
    </ligand>
</feature>
<reference evidence="4" key="3">
    <citation type="submission" date="2020-05" db="UniProtKB">
        <authorList>
            <consortium name="EnsemblMetazoa"/>
        </authorList>
    </citation>
    <scope>IDENTIFICATION</scope>
    <source>
        <strain evidence="4">PEST</strain>
    </source>
</reference>
<evidence type="ECO:0000313" key="5">
    <source>
        <dbReference type="Proteomes" id="UP000007062"/>
    </source>
</evidence>
<dbReference type="PROSITE" id="PS51915">
    <property type="entry name" value="ZAD"/>
    <property type="match status" value="1"/>
</dbReference>
<dbReference type="GO" id="GO:0008270">
    <property type="term" value="F:zinc ion binding"/>
    <property type="evidence" value="ECO:0007669"/>
    <property type="project" value="UniProtKB-UniRule"/>
</dbReference>
<dbReference type="SMART" id="SM00868">
    <property type="entry name" value="zf-AD"/>
    <property type="match status" value="1"/>
</dbReference>
<protein>
    <submittedName>
        <fullName evidence="4">ZAD domain-containing protein</fullName>
    </submittedName>
</protein>
<keyword evidence="5" id="KW-1185">Reference proteome</keyword>
<dbReference type="Proteomes" id="UP000007062">
    <property type="component" value="Chromosome 2L"/>
</dbReference>
<proteinExistence type="predicted"/>
<feature type="binding site" evidence="1">
    <location>
        <position position="97"/>
    </location>
    <ligand>
        <name>Zn(2+)</name>
        <dbReference type="ChEBI" id="CHEBI:29105"/>
    </ligand>
</feature>
<keyword evidence="1" id="KW-0479">Metal-binding</keyword>